<protein>
    <submittedName>
        <fullName evidence="1">Uncharacterized protein</fullName>
    </submittedName>
</protein>
<gene>
    <name evidence="1" type="ORF">L6164_003102</name>
</gene>
<evidence type="ECO:0000313" key="1">
    <source>
        <dbReference type="EMBL" id="KAI4354213.1"/>
    </source>
</evidence>
<dbReference type="Proteomes" id="UP000828941">
    <property type="component" value="Chromosome 2"/>
</dbReference>
<proteinExistence type="predicted"/>
<organism evidence="1 2">
    <name type="scientific">Bauhinia variegata</name>
    <name type="common">Purple orchid tree</name>
    <name type="synonym">Phanera variegata</name>
    <dbReference type="NCBI Taxonomy" id="167791"/>
    <lineage>
        <taxon>Eukaryota</taxon>
        <taxon>Viridiplantae</taxon>
        <taxon>Streptophyta</taxon>
        <taxon>Embryophyta</taxon>
        <taxon>Tracheophyta</taxon>
        <taxon>Spermatophyta</taxon>
        <taxon>Magnoliopsida</taxon>
        <taxon>eudicotyledons</taxon>
        <taxon>Gunneridae</taxon>
        <taxon>Pentapetalae</taxon>
        <taxon>rosids</taxon>
        <taxon>fabids</taxon>
        <taxon>Fabales</taxon>
        <taxon>Fabaceae</taxon>
        <taxon>Cercidoideae</taxon>
        <taxon>Cercideae</taxon>
        <taxon>Bauhiniinae</taxon>
        <taxon>Bauhinia</taxon>
    </lineage>
</organism>
<name>A0ACB9Q0E7_BAUVA</name>
<comment type="caution">
    <text evidence="1">The sequence shown here is derived from an EMBL/GenBank/DDBJ whole genome shotgun (WGS) entry which is preliminary data.</text>
</comment>
<reference evidence="1 2" key="1">
    <citation type="journal article" date="2022" name="DNA Res.">
        <title>Chromosomal-level genome assembly of the orchid tree Bauhinia variegata (Leguminosae; Cercidoideae) supports the allotetraploid origin hypothesis of Bauhinia.</title>
        <authorList>
            <person name="Zhong Y."/>
            <person name="Chen Y."/>
            <person name="Zheng D."/>
            <person name="Pang J."/>
            <person name="Liu Y."/>
            <person name="Luo S."/>
            <person name="Meng S."/>
            <person name="Qian L."/>
            <person name="Wei D."/>
            <person name="Dai S."/>
            <person name="Zhou R."/>
        </authorList>
    </citation>
    <scope>NUCLEOTIDE SEQUENCE [LARGE SCALE GENOMIC DNA]</scope>
    <source>
        <strain evidence="1">BV-YZ2020</strain>
    </source>
</reference>
<evidence type="ECO:0000313" key="2">
    <source>
        <dbReference type="Proteomes" id="UP000828941"/>
    </source>
</evidence>
<sequence length="141" mass="15900">MVGAPNFQHNHKADCREEIFCFEGKVLKSMKRIARDLDVLVGSWLEEHVVKWEKNESSDEKQDFIDVMLSVIEEDPTATYGHTRDAIIKGTTSSLIIAGFELEEPMGKPVDLREGMGITLPKASPLEILLTPRLPSQLYQC</sequence>
<accession>A0ACB9Q0E7</accession>
<keyword evidence="2" id="KW-1185">Reference proteome</keyword>
<dbReference type="EMBL" id="CM039427">
    <property type="protein sequence ID" value="KAI4354213.1"/>
    <property type="molecule type" value="Genomic_DNA"/>
</dbReference>